<evidence type="ECO:0000313" key="1">
    <source>
        <dbReference type="EMBL" id="ETO10128.1"/>
    </source>
</evidence>
<dbReference type="EMBL" id="ASPP01023640">
    <property type="protein sequence ID" value="ETO10128.1"/>
    <property type="molecule type" value="Genomic_DNA"/>
</dbReference>
<name>X6M818_RETFI</name>
<gene>
    <name evidence="1" type="ORF">RFI_27251</name>
</gene>
<dbReference type="Proteomes" id="UP000023152">
    <property type="component" value="Unassembled WGS sequence"/>
</dbReference>
<proteinExistence type="predicted"/>
<organism evidence="1 2">
    <name type="scientific">Reticulomyxa filosa</name>
    <dbReference type="NCBI Taxonomy" id="46433"/>
    <lineage>
        <taxon>Eukaryota</taxon>
        <taxon>Sar</taxon>
        <taxon>Rhizaria</taxon>
        <taxon>Retaria</taxon>
        <taxon>Foraminifera</taxon>
        <taxon>Monothalamids</taxon>
        <taxon>Reticulomyxidae</taxon>
        <taxon>Reticulomyxa</taxon>
    </lineage>
</organism>
<comment type="caution">
    <text evidence="1">The sequence shown here is derived from an EMBL/GenBank/DDBJ whole genome shotgun (WGS) entry which is preliminary data.</text>
</comment>
<protein>
    <submittedName>
        <fullName evidence="1">Uncharacterized protein</fullName>
    </submittedName>
</protein>
<reference evidence="1 2" key="1">
    <citation type="journal article" date="2013" name="Curr. Biol.">
        <title>The Genome of the Foraminiferan Reticulomyxa filosa.</title>
        <authorList>
            <person name="Glockner G."/>
            <person name="Hulsmann N."/>
            <person name="Schleicher M."/>
            <person name="Noegel A.A."/>
            <person name="Eichinger L."/>
            <person name="Gallinger C."/>
            <person name="Pawlowski J."/>
            <person name="Sierra R."/>
            <person name="Euteneuer U."/>
            <person name="Pillet L."/>
            <person name="Moustafa A."/>
            <person name="Platzer M."/>
            <person name="Groth M."/>
            <person name="Szafranski K."/>
            <person name="Schliwa M."/>
        </authorList>
    </citation>
    <scope>NUCLEOTIDE SEQUENCE [LARGE SCALE GENOMIC DNA]</scope>
</reference>
<evidence type="ECO:0000313" key="2">
    <source>
        <dbReference type="Proteomes" id="UP000023152"/>
    </source>
</evidence>
<dbReference type="AlphaFoldDB" id="X6M818"/>
<keyword evidence="2" id="KW-1185">Reference proteome</keyword>
<sequence>MIEGQKHEQMIQYYKDVATKSSKIKLFVLKLHNIYKNNVIGKFLCDCLHTRKANKHFFKKLLKCWYYYQIVKQSVKVKNHNNFPNFFGPVLLFPQLVSYEKENENEKSLRFLKISSLKEDSQLLSPDSIVVPRNLVSDLENSHSNFLPLASSVSSTFLRNLSNSAVISGKTQASENGASNNTLAPKIVEMEKWEEDNENHYWPKQKFLFIKKDHNEELGESSVTCKFKIMEKKRIVNKVSESPPPRQQEEHVVKQKSKYTYPVNAKVQTVAKKLVEKRLVENSADECNQSRKSLLKIVYTKVYQVVNNQGDNDGEDSSLVKEQLVKTIYKLDHTLAKIAKKENHQPDRSSKRGARI</sequence>
<accession>X6M818</accession>